<dbReference type="GO" id="GO:0005737">
    <property type="term" value="C:cytoplasm"/>
    <property type="evidence" value="ECO:0007669"/>
    <property type="project" value="UniProtKB-SubCell"/>
</dbReference>
<dbReference type="InterPro" id="IPR041552">
    <property type="entry name" value="UvrA_DNA-bd"/>
</dbReference>
<feature type="domain" description="ABC transporter" evidence="18">
    <location>
        <begin position="647"/>
        <end position="975"/>
    </location>
</feature>
<dbReference type="GO" id="GO:0003677">
    <property type="term" value="F:DNA binding"/>
    <property type="evidence" value="ECO:0007669"/>
    <property type="project" value="UniProtKB-UniRule"/>
</dbReference>
<dbReference type="GO" id="GO:0009432">
    <property type="term" value="P:SOS response"/>
    <property type="evidence" value="ECO:0007669"/>
    <property type="project" value="UniProtKB-UniRule"/>
</dbReference>
<evidence type="ECO:0000256" key="2">
    <source>
        <dbReference type="ARBA" id="ARBA00022490"/>
    </source>
</evidence>
<evidence type="ECO:0000256" key="3">
    <source>
        <dbReference type="ARBA" id="ARBA00022723"/>
    </source>
</evidence>
<sequence length="978" mass="107118">MPGLPFPGLRLKPPADSVYLGDTLKQQRIAIRGARTHNLKNVDLDIPRNRLVVITGLSGSGKSSLAFDTLYAEGQRRYVESLSAYARQFLQLMDKPEVDVIEGLSPAIAIEQKASSHNPRSTVGTVTEIHDYLRLLFARAGTPYCPTHDVPLTSHTVSQMVDAALALPADTRLMVLAPVVRERKGEFGELFAQMQGQGYVRFRIDGQPYEAERLPALKKTEKHDIDVVIDRLKVRPDAQQRLAESFEAALRLAEGRAVALEMDSGREHLFNARFACPICHYAIGELEPRLFSFNSPVGACPSCDGLGQLEFFDPHRVVGFPTLSLASGAIKGWDRRNPHYFSLIESLARHYGFDVEAPFESLPEPVRRAVLHGSGEEEIKFSYVLDGGGATGRKVNKKHVFEGVIPSLARRWRDTDSPAVREELARMRSLQPCPECHGARLRSEARHVRVGEGEQARSLHQISHATLRESQAYFEQLRLHGAKAEIADKVVREVGSRLKFLNDVGLSYLSLDRSADTLSGGEAQRIRLASQIGSGLTGVMYVLDEPSIGLHQRDNDRLIDTLKHLRDIGNSVLVVEHDEDMIRAADQVIDIGPGAGLHGGQVMAQGTPAEVEADPRSLTGRYLAGSLKIAVPEKRHPWLPVAGGKAGELQRLRIVGARGNNLKDVSVDVPVGLLTCVTGVSGSGKSTLVNDTLYAAVARTLYRAHEEPAPCEEIDGIEHFDKVIAVDQSPIGRTPRSNPATYTGLFTPIRELMADTNTAKERGYGPGRFSFNVAGGRCEACEGDGVVKVEMHFLPDVYVACDVCRGQRYNRETLEVQWKGRNIAQILDMTVEAAHAFLKTVPAIARKLQTLLDVGLSYVKLGQAANTLSGGEAQRVKLALELSKRDTGRTLYILDEPTTGLHFADIDLLLKVLHQLRDAGNTIVVIEHNLDVIKTADWLIDMGPEGGAGGGQVVAAGTPEDIAAHPQSHTGRYLRRLL</sequence>
<dbReference type="InterPro" id="IPR017871">
    <property type="entry name" value="ABC_transporter-like_CS"/>
</dbReference>
<dbReference type="Gene3D" id="3.40.50.300">
    <property type="entry name" value="P-loop containing nucleotide triphosphate hydrolases"/>
    <property type="match status" value="2"/>
</dbReference>
<feature type="binding site" evidence="17">
    <location>
        <begin position="56"/>
        <end position="63"/>
    </location>
    <ligand>
        <name>ATP</name>
        <dbReference type="ChEBI" id="CHEBI:30616"/>
    </ligand>
</feature>
<keyword evidence="6 17" id="KW-0227">DNA damage</keyword>
<keyword evidence="10 17" id="KW-0067">ATP-binding</keyword>
<evidence type="ECO:0000256" key="12">
    <source>
        <dbReference type="ARBA" id="ARBA00023125"/>
    </source>
</evidence>
<comment type="subcellular location">
    <subcellularLocation>
        <location evidence="1 17">Cytoplasm</location>
    </subcellularLocation>
</comment>
<dbReference type="RefSeq" id="WP_135286300.1">
    <property type="nucleotide sequence ID" value="NZ_SMLL01000006.1"/>
</dbReference>
<reference evidence="19 20" key="1">
    <citation type="submission" date="2019-03" db="EMBL/GenBank/DDBJ databases">
        <title>Ramlibacter rhizophilus CCTCC AB2015357, whole genome shotgun sequence.</title>
        <authorList>
            <person name="Zhang X."/>
            <person name="Feng G."/>
            <person name="Zhu H."/>
        </authorList>
    </citation>
    <scope>NUCLEOTIDE SEQUENCE [LARGE SCALE GENOMIC DNA]</scope>
    <source>
        <strain evidence="19 20">CCTCC AB2015357</strain>
    </source>
</reference>
<dbReference type="HAMAP" id="MF_00205">
    <property type="entry name" value="UvrA"/>
    <property type="match status" value="1"/>
</dbReference>
<evidence type="ECO:0000256" key="11">
    <source>
        <dbReference type="ARBA" id="ARBA00022881"/>
    </source>
</evidence>
<evidence type="ECO:0000256" key="8">
    <source>
        <dbReference type="ARBA" id="ARBA00022771"/>
    </source>
</evidence>
<comment type="subunit">
    <text evidence="17">Forms a heterotetramer with UvrB during the search for lesions.</text>
</comment>
<feature type="zinc finger region" description="C4-type" evidence="17">
    <location>
        <begin position="778"/>
        <end position="804"/>
    </location>
</feature>
<dbReference type="InterPro" id="IPR013815">
    <property type="entry name" value="ATP_grasp_subdomain_1"/>
</dbReference>
<dbReference type="GO" id="GO:0009381">
    <property type="term" value="F:excinuclease ABC activity"/>
    <property type="evidence" value="ECO:0007669"/>
    <property type="project" value="UniProtKB-UniRule"/>
</dbReference>
<dbReference type="Pfam" id="PF17760">
    <property type="entry name" value="UvrA_inter"/>
    <property type="match status" value="1"/>
</dbReference>
<evidence type="ECO:0000313" key="20">
    <source>
        <dbReference type="Proteomes" id="UP000297564"/>
    </source>
</evidence>
<feature type="zinc finger region" description="C4-type" evidence="17">
    <location>
        <begin position="276"/>
        <end position="303"/>
    </location>
</feature>
<evidence type="ECO:0000256" key="13">
    <source>
        <dbReference type="ARBA" id="ARBA00023204"/>
    </source>
</evidence>
<dbReference type="AlphaFoldDB" id="A0A4Z0BII6"/>
<gene>
    <name evidence="17 19" type="primary">uvrA</name>
    <name evidence="19" type="ORF">EZ242_16605</name>
</gene>
<evidence type="ECO:0000256" key="17">
    <source>
        <dbReference type="HAMAP-Rule" id="MF_00205"/>
    </source>
</evidence>
<dbReference type="GO" id="GO:0008270">
    <property type="term" value="F:zinc ion binding"/>
    <property type="evidence" value="ECO:0007669"/>
    <property type="project" value="UniProtKB-UniRule"/>
</dbReference>
<dbReference type="PANTHER" id="PTHR43152">
    <property type="entry name" value="UVRABC SYSTEM PROTEIN A"/>
    <property type="match status" value="1"/>
</dbReference>
<dbReference type="Proteomes" id="UP000297564">
    <property type="component" value="Unassembled WGS sequence"/>
</dbReference>
<evidence type="ECO:0000256" key="1">
    <source>
        <dbReference type="ARBA" id="ARBA00004496"/>
    </source>
</evidence>
<dbReference type="InterPro" id="IPR027417">
    <property type="entry name" value="P-loop_NTPase"/>
</dbReference>
<keyword evidence="4 17" id="KW-0677">Repeat</keyword>
<proteinExistence type="inferred from homology"/>
<evidence type="ECO:0000256" key="15">
    <source>
        <dbReference type="ARBA" id="ARBA00039316"/>
    </source>
</evidence>
<comment type="similarity">
    <text evidence="14 17">Belongs to the ABC transporter superfamily. UvrA family.</text>
</comment>
<keyword evidence="11 17" id="KW-0267">Excision nuclease</keyword>
<keyword evidence="13 17" id="KW-0234">DNA repair</keyword>
<comment type="caution">
    <text evidence="19">The sequence shown here is derived from an EMBL/GenBank/DDBJ whole genome shotgun (WGS) entry which is preliminary data.</text>
</comment>
<dbReference type="GO" id="GO:0016887">
    <property type="term" value="F:ATP hydrolysis activity"/>
    <property type="evidence" value="ECO:0007669"/>
    <property type="project" value="InterPro"/>
</dbReference>
<evidence type="ECO:0000259" key="18">
    <source>
        <dbReference type="PROSITE" id="PS50893"/>
    </source>
</evidence>
<keyword evidence="3 17" id="KW-0479">Metal-binding</keyword>
<dbReference type="InterPro" id="IPR004602">
    <property type="entry name" value="UvrA"/>
</dbReference>
<feature type="binding site" evidence="17">
    <location>
        <begin position="679"/>
        <end position="686"/>
    </location>
    <ligand>
        <name>ATP</name>
        <dbReference type="ChEBI" id="CHEBI:30616"/>
    </ligand>
</feature>
<evidence type="ECO:0000256" key="6">
    <source>
        <dbReference type="ARBA" id="ARBA00022763"/>
    </source>
</evidence>
<name>A0A4Z0BII6_9BURK</name>
<protein>
    <recommendedName>
        <fullName evidence="15 17">UvrABC system protein A</fullName>
        <shortName evidence="17">UvrA protein</shortName>
    </recommendedName>
    <alternativeName>
        <fullName evidence="16 17">Excinuclease ABC subunit A</fullName>
    </alternativeName>
</protein>
<dbReference type="GO" id="GO:0006289">
    <property type="term" value="P:nucleotide-excision repair"/>
    <property type="evidence" value="ECO:0007669"/>
    <property type="project" value="UniProtKB-UniRule"/>
</dbReference>
<evidence type="ECO:0000256" key="7">
    <source>
        <dbReference type="ARBA" id="ARBA00022769"/>
    </source>
</evidence>
<evidence type="ECO:0000256" key="5">
    <source>
        <dbReference type="ARBA" id="ARBA00022741"/>
    </source>
</evidence>
<dbReference type="GO" id="GO:0005524">
    <property type="term" value="F:ATP binding"/>
    <property type="evidence" value="ECO:0007669"/>
    <property type="project" value="UniProtKB-UniRule"/>
</dbReference>
<evidence type="ECO:0000313" key="19">
    <source>
        <dbReference type="EMBL" id="TFY98067.1"/>
    </source>
</evidence>
<dbReference type="NCBIfam" id="NF001503">
    <property type="entry name" value="PRK00349.1"/>
    <property type="match status" value="1"/>
</dbReference>
<dbReference type="FunFam" id="1.20.1580.10:FF:000002">
    <property type="entry name" value="UvrABC system protein A"/>
    <property type="match status" value="1"/>
</dbReference>
<dbReference type="OrthoDB" id="9809851at2"/>
<evidence type="ECO:0000256" key="14">
    <source>
        <dbReference type="ARBA" id="ARBA00038000"/>
    </source>
</evidence>
<keyword evidence="2 17" id="KW-0963">Cytoplasm</keyword>
<comment type="function">
    <text evidence="17">The UvrABC repair system catalyzes the recognition and processing of DNA lesions. UvrA is an ATPase and a DNA-binding protein. A damage recognition complex composed of 2 UvrA and 2 UvrB subunits scans DNA for abnormalities. When the presence of a lesion has been verified by UvrB, the UvrA molecules dissociate.</text>
</comment>
<dbReference type="GO" id="GO:0009380">
    <property type="term" value="C:excinuclease repair complex"/>
    <property type="evidence" value="ECO:0007669"/>
    <property type="project" value="InterPro"/>
</dbReference>
<dbReference type="EMBL" id="SMLL01000006">
    <property type="protein sequence ID" value="TFY98067.1"/>
    <property type="molecule type" value="Genomic_DNA"/>
</dbReference>
<dbReference type="PROSITE" id="PS00211">
    <property type="entry name" value="ABC_TRANSPORTER_1"/>
    <property type="match status" value="2"/>
</dbReference>
<dbReference type="InterPro" id="IPR041102">
    <property type="entry name" value="UvrA_inter"/>
</dbReference>
<dbReference type="InterPro" id="IPR003439">
    <property type="entry name" value="ABC_transporter-like_ATP-bd"/>
</dbReference>
<dbReference type="SUPFAM" id="SSF52540">
    <property type="entry name" value="P-loop containing nucleoside triphosphate hydrolases"/>
    <property type="match status" value="2"/>
</dbReference>
<evidence type="ECO:0000256" key="4">
    <source>
        <dbReference type="ARBA" id="ARBA00022737"/>
    </source>
</evidence>
<dbReference type="CDD" id="cd03271">
    <property type="entry name" value="ABC_UvrA_II"/>
    <property type="match status" value="1"/>
</dbReference>
<dbReference type="NCBIfam" id="TIGR00630">
    <property type="entry name" value="uvra"/>
    <property type="match status" value="1"/>
</dbReference>
<dbReference type="Gene3D" id="3.30.1490.20">
    <property type="entry name" value="ATP-grasp fold, A domain"/>
    <property type="match status" value="1"/>
</dbReference>
<keyword evidence="9 17" id="KW-0862">Zinc</keyword>
<keyword evidence="8 17" id="KW-0863">Zinc-finger</keyword>
<dbReference type="Pfam" id="PF17755">
    <property type="entry name" value="UvrA_DNA-bind"/>
    <property type="match status" value="1"/>
</dbReference>
<dbReference type="PANTHER" id="PTHR43152:SF3">
    <property type="entry name" value="UVRABC SYSTEM PROTEIN A"/>
    <property type="match status" value="1"/>
</dbReference>
<dbReference type="PROSITE" id="PS50893">
    <property type="entry name" value="ABC_TRANSPORTER_2"/>
    <property type="match status" value="1"/>
</dbReference>
<dbReference type="Gene3D" id="1.20.1580.10">
    <property type="entry name" value="ABC transporter ATPase like domain"/>
    <property type="match status" value="2"/>
</dbReference>
<accession>A0A4Z0BII6</accession>
<keyword evidence="5 17" id="KW-0547">Nucleotide-binding</keyword>
<dbReference type="Gene3D" id="1.10.8.280">
    <property type="entry name" value="ABC transporter ATPase domain-like"/>
    <property type="match status" value="1"/>
</dbReference>
<organism evidence="19 20">
    <name type="scientific">Ramlibacter rhizophilus</name>
    <dbReference type="NCBI Taxonomy" id="1781167"/>
    <lineage>
        <taxon>Bacteria</taxon>
        <taxon>Pseudomonadati</taxon>
        <taxon>Pseudomonadota</taxon>
        <taxon>Betaproteobacteria</taxon>
        <taxon>Burkholderiales</taxon>
        <taxon>Comamonadaceae</taxon>
        <taxon>Ramlibacter</taxon>
    </lineage>
</organism>
<evidence type="ECO:0000256" key="10">
    <source>
        <dbReference type="ARBA" id="ARBA00022840"/>
    </source>
</evidence>
<keyword evidence="7 17" id="KW-0228">DNA excision</keyword>
<evidence type="ECO:0000256" key="16">
    <source>
        <dbReference type="ARBA" id="ARBA00042156"/>
    </source>
</evidence>
<evidence type="ECO:0000256" key="9">
    <source>
        <dbReference type="ARBA" id="ARBA00022833"/>
    </source>
</evidence>
<keyword evidence="20" id="KW-1185">Reference proteome</keyword>
<keyword evidence="17" id="KW-0742">SOS response</keyword>
<keyword evidence="12 17" id="KW-0238">DNA-binding</keyword>